<dbReference type="AlphaFoldDB" id="A0A8S9S7M9"/>
<dbReference type="Proteomes" id="UP000712600">
    <property type="component" value="Unassembled WGS sequence"/>
</dbReference>
<gene>
    <name evidence="1" type="ORF">F2Q69_00029870</name>
</gene>
<proteinExistence type="predicted"/>
<comment type="caution">
    <text evidence="1">The sequence shown here is derived from an EMBL/GenBank/DDBJ whole genome shotgun (WGS) entry which is preliminary data.</text>
</comment>
<accession>A0A8S9S7M9</accession>
<sequence>MQRRALETECPAAWRRRRATLLSTPPLRGTVAGEVMVTEKRMATVAAARMRRLGVKVRGG</sequence>
<evidence type="ECO:0000313" key="2">
    <source>
        <dbReference type="Proteomes" id="UP000712600"/>
    </source>
</evidence>
<dbReference type="EMBL" id="QGKX02000088">
    <property type="protein sequence ID" value="KAF3587914.1"/>
    <property type="molecule type" value="Genomic_DNA"/>
</dbReference>
<reference evidence="1" key="1">
    <citation type="submission" date="2019-12" db="EMBL/GenBank/DDBJ databases">
        <title>Genome sequencing and annotation of Brassica cretica.</title>
        <authorList>
            <person name="Studholme D.J."/>
            <person name="Sarris P."/>
        </authorList>
    </citation>
    <scope>NUCLEOTIDE SEQUENCE</scope>
    <source>
        <strain evidence="1">PFS-109/04</strain>
        <tissue evidence="1">Leaf</tissue>
    </source>
</reference>
<name>A0A8S9S7M9_BRACR</name>
<evidence type="ECO:0000313" key="1">
    <source>
        <dbReference type="EMBL" id="KAF3587914.1"/>
    </source>
</evidence>
<protein>
    <submittedName>
        <fullName evidence="1">Uncharacterized protein</fullName>
    </submittedName>
</protein>
<organism evidence="1 2">
    <name type="scientific">Brassica cretica</name>
    <name type="common">Mustard</name>
    <dbReference type="NCBI Taxonomy" id="69181"/>
    <lineage>
        <taxon>Eukaryota</taxon>
        <taxon>Viridiplantae</taxon>
        <taxon>Streptophyta</taxon>
        <taxon>Embryophyta</taxon>
        <taxon>Tracheophyta</taxon>
        <taxon>Spermatophyta</taxon>
        <taxon>Magnoliopsida</taxon>
        <taxon>eudicotyledons</taxon>
        <taxon>Gunneridae</taxon>
        <taxon>Pentapetalae</taxon>
        <taxon>rosids</taxon>
        <taxon>malvids</taxon>
        <taxon>Brassicales</taxon>
        <taxon>Brassicaceae</taxon>
        <taxon>Brassiceae</taxon>
        <taxon>Brassica</taxon>
    </lineage>
</organism>